<dbReference type="CDD" id="cd00303">
    <property type="entry name" value="retropepsin_like"/>
    <property type="match status" value="1"/>
</dbReference>
<dbReference type="PANTHER" id="PTHR33067">
    <property type="entry name" value="RNA-DIRECTED DNA POLYMERASE-RELATED"/>
    <property type="match status" value="1"/>
</dbReference>
<dbReference type="EnsemblPlants" id="KEH33508">
    <property type="protein sequence ID" value="KEH33508"/>
    <property type="gene ID" value="MTR_3g040820"/>
</dbReference>
<sequence>MENKGNVEVSETIVEDDTQHDFKEGKTLDVPRQEGDPGCCNVHVTIGDVFVGEAFCDLGAGGNLMSLSTFNRIGGLTLRPCFMNVGLVDGSETKHVGMVRNMMIDINVFQFKIDFIVVQDKGEQECPLILRRSSMATAKASVDLEKKEVIPPSNAHNLAMEFATRGMSS</sequence>
<dbReference type="EMBL" id="CM001219">
    <property type="protein sequence ID" value="KEH33508.1"/>
    <property type="molecule type" value="Genomic_DNA"/>
</dbReference>
<evidence type="ECO:0000313" key="3">
    <source>
        <dbReference type="Proteomes" id="UP000002051"/>
    </source>
</evidence>
<dbReference type="Gene3D" id="2.40.70.10">
    <property type="entry name" value="Acid Proteases"/>
    <property type="match status" value="1"/>
</dbReference>
<proteinExistence type="predicted"/>
<reference evidence="1 3" key="2">
    <citation type="journal article" date="2014" name="BMC Genomics">
        <title>An improved genome release (version Mt4.0) for the model legume Medicago truncatula.</title>
        <authorList>
            <person name="Tang H."/>
            <person name="Krishnakumar V."/>
            <person name="Bidwell S."/>
            <person name="Rosen B."/>
            <person name="Chan A."/>
            <person name="Zhou S."/>
            <person name="Gentzbittel L."/>
            <person name="Childs K.L."/>
            <person name="Yandell M."/>
            <person name="Gundlach H."/>
            <person name="Mayer K.F."/>
            <person name="Schwartz D.C."/>
            <person name="Town C.D."/>
        </authorList>
    </citation>
    <scope>GENOME REANNOTATION</scope>
    <source>
        <strain evidence="1">A17</strain>
        <strain evidence="2 3">cv. Jemalong A17</strain>
    </source>
</reference>
<dbReference type="HOGENOM" id="CLU_1580870_0_0_1"/>
<dbReference type="Proteomes" id="UP000002051">
    <property type="component" value="Chromosome 3"/>
</dbReference>
<accession>A0A072UWS2</accession>
<reference evidence="2" key="3">
    <citation type="submission" date="2015-04" db="UniProtKB">
        <authorList>
            <consortium name="EnsemblPlants"/>
        </authorList>
    </citation>
    <scope>IDENTIFICATION</scope>
    <source>
        <strain evidence="2">cv. Jemalong A17</strain>
    </source>
</reference>
<dbReference type="InterPro" id="IPR021109">
    <property type="entry name" value="Peptidase_aspartic_dom_sf"/>
</dbReference>
<keyword evidence="3" id="KW-1185">Reference proteome</keyword>
<dbReference type="PANTHER" id="PTHR33067:SF35">
    <property type="entry name" value="ASPARTIC PEPTIDASE DDI1-TYPE DOMAIN-CONTAINING PROTEIN"/>
    <property type="match status" value="1"/>
</dbReference>
<gene>
    <name evidence="1" type="ordered locus">MTR_3g040820</name>
</gene>
<organism evidence="1 3">
    <name type="scientific">Medicago truncatula</name>
    <name type="common">Barrel medic</name>
    <name type="synonym">Medicago tribuloides</name>
    <dbReference type="NCBI Taxonomy" id="3880"/>
    <lineage>
        <taxon>Eukaryota</taxon>
        <taxon>Viridiplantae</taxon>
        <taxon>Streptophyta</taxon>
        <taxon>Embryophyta</taxon>
        <taxon>Tracheophyta</taxon>
        <taxon>Spermatophyta</taxon>
        <taxon>Magnoliopsida</taxon>
        <taxon>eudicotyledons</taxon>
        <taxon>Gunneridae</taxon>
        <taxon>Pentapetalae</taxon>
        <taxon>rosids</taxon>
        <taxon>fabids</taxon>
        <taxon>Fabales</taxon>
        <taxon>Fabaceae</taxon>
        <taxon>Papilionoideae</taxon>
        <taxon>50 kb inversion clade</taxon>
        <taxon>NPAAA clade</taxon>
        <taxon>Hologalegina</taxon>
        <taxon>IRL clade</taxon>
        <taxon>Trifolieae</taxon>
        <taxon>Medicago</taxon>
    </lineage>
</organism>
<reference evidence="1 3" key="1">
    <citation type="journal article" date="2011" name="Nature">
        <title>The Medicago genome provides insight into the evolution of rhizobial symbioses.</title>
        <authorList>
            <person name="Young N.D."/>
            <person name="Debelle F."/>
            <person name="Oldroyd G.E."/>
            <person name="Geurts R."/>
            <person name="Cannon S.B."/>
            <person name="Udvardi M.K."/>
            <person name="Benedito V.A."/>
            <person name="Mayer K.F."/>
            <person name="Gouzy J."/>
            <person name="Schoof H."/>
            <person name="Van de Peer Y."/>
            <person name="Proost S."/>
            <person name="Cook D.R."/>
            <person name="Meyers B.C."/>
            <person name="Spannagl M."/>
            <person name="Cheung F."/>
            <person name="De Mita S."/>
            <person name="Krishnakumar V."/>
            <person name="Gundlach H."/>
            <person name="Zhou S."/>
            <person name="Mudge J."/>
            <person name="Bharti A.K."/>
            <person name="Murray J.D."/>
            <person name="Naoumkina M.A."/>
            <person name="Rosen B."/>
            <person name="Silverstein K.A."/>
            <person name="Tang H."/>
            <person name="Rombauts S."/>
            <person name="Zhao P.X."/>
            <person name="Zhou P."/>
            <person name="Barbe V."/>
            <person name="Bardou P."/>
            <person name="Bechner M."/>
            <person name="Bellec A."/>
            <person name="Berger A."/>
            <person name="Berges H."/>
            <person name="Bidwell S."/>
            <person name="Bisseling T."/>
            <person name="Choisne N."/>
            <person name="Couloux A."/>
            <person name="Denny R."/>
            <person name="Deshpande S."/>
            <person name="Dai X."/>
            <person name="Doyle J.J."/>
            <person name="Dudez A.M."/>
            <person name="Farmer A.D."/>
            <person name="Fouteau S."/>
            <person name="Franken C."/>
            <person name="Gibelin C."/>
            <person name="Gish J."/>
            <person name="Goldstein S."/>
            <person name="Gonzalez A.J."/>
            <person name="Green P.J."/>
            <person name="Hallab A."/>
            <person name="Hartog M."/>
            <person name="Hua A."/>
            <person name="Humphray S.J."/>
            <person name="Jeong D.H."/>
            <person name="Jing Y."/>
            <person name="Jocker A."/>
            <person name="Kenton S.M."/>
            <person name="Kim D.J."/>
            <person name="Klee K."/>
            <person name="Lai H."/>
            <person name="Lang C."/>
            <person name="Lin S."/>
            <person name="Macmil S.L."/>
            <person name="Magdelenat G."/>
            <person name="Matthews L."/>
            <person name="McCorrison J."/>
            <person name="Monaghan E.L."/>
            <person name="Mun J.H."/>
            <person name="Najar F.Z."/>
            <person name="Nicholson C."/>
            <person name="Noirot C."/>
            <person name="O'Bleness M."/>
            <person name="Paule C.R."/>
            <person name="Poulain J."/>
            <person name="Prion F."/>
            <person name="Qin B."/>
            <person name="Qu C."/>
            <person name="Retzel E.F."/>
            <person name="Riddle C."/>
            <person name="Sallet E."/>
            <person name="Samain S."/>
            <person name="Samson N."/>
            <person name="Sanders I."/>
            <person name="Saurat O."/>
            <person name="Scarpelli C."/>
            <person name="Schiex T."/>
            <person name="Segurens B."/>
            <person name="Severin A.J."/>
            <person name="Sherrier D.J."/>
            <person name="Shi R."/>
            <person name="Sims S."/>
            <person name="Singer S.R."/>
            <person name="Sinharoy S."/>
            <person name="Sterck L."/>
            <person name="Viollet A."/>
            <person name="Wang B.B."/>
            <person name="Wang K."/>
            <person name="Wang M."/>
            <person name="Wang X."/>
            <person name="Warfsmann J."/>
            <person name="Weissenbach J."/>
            <person name="White D.D."/>
            <person name="White J.D."/>
            <person name="Wiley G.B."/>
            <person name="Wincker P."/>
            <person name="Xing Y."/>
            <person name="Yang L."/>
            <person name="Yao Z."/>
            <person name="Ying F."/>
            <person name="Zhai J."/>
            <person name="Zhou L."/>
            <person name="Zuber A."/>
            <person name="Denarie J."/>
            <person name="Dixon R.A."/>
            <person name="May G.D."/>
            <person name="Schwartz D.C."/>
            <person name="Rogers J."/>
            <person name="Quetier F."/>
            <person name="Town C.D."/>
            <person name="Roe B.A."/>
        </authorList>
    </citation>
    <scope>NUCLEOTIDE SEQUENCE [LARGE SCALE GENOMIC DNA]</scope>
    <source>
        <strain evidence="1">A17</strain>
        <strain evidence="2 3">cv. Jemalong A17</strain>
    </source>
</reference>
<evidence type="ECO:0000313" key="2">
    <source>
        <dbReference type="EnsemblPlants" id="KEH33508"/>
    </source>
</evidence>
<dbReference type="AlphaFoldDB" id="A0A072UWS2"/>
<protein>
    <submittedName>
        <fullName evidence="1 2">Uncharacterized protein</fullName>
    </submittedName>
</protein>
<name>A0A072UWS2_MEDTR</name>
<evidence type="ECO:0000313" key="1">
    <source>
        <dbReference type="EMBL" id="KEH33508.1"/>
    </source>
</evidence>